<dbReference type="InterPro" id="IPR047057">
    <property type="entry name" value="MerR_fam"/>
</dbReference>
<dbReference type="Pfam" id="PF13411">
    <property type="entry name" value="MerR_1"/>
    <property type="match status" value="1"/>
</dbReference>
<organism evidence="6 7">
    <name type="scientific">Paenibacillus etheri</name>
    <dbReference type="NCBI Taxonomy" id="1306852"/>
    <lineage>
        <taxon>Bacteria</taxon>
        <taxon>Bacillati</taxon>
        <taxon>Bacillota</taxon>
        <taxon>Bacilli</taxon>
        <taxon>Bacillales</taxon>
        <taxon>Paenibacillaceae</taxon>
        <taxon>Paenibacillus</taxon>
    </lineage>
</organism>
<keyword evidence="3" id="KW-0238">DNA-binding</keyword>
<dbReference type="SUPFAM" id="SSF46955">
    <property type="entry name" value="Putative DNA-binding domain"/>
    <property type="match status" value="1"/>
</dbReference>
<evidence type="ECO:0000256" key="2">
    <source>
        <dbReference type="ARBA" id="ARBA00023015"/>
    </source>
</evidence>
<gene>
    <name evidence="6" type="ORF">UQ64_17525</name>
</gene>
<evidence type="ECO:0000256" key="3">
    <source>
        <dbReference type="ARBA" id="ARBA00023125"/>
    </source>
</evidence>
<accession>A0A0W1AX58</accession>
<evidence type="ECO:0000313" key="6">
    <source>
        <dbReference type="EMBL" id="KTD85899.1"/>
    </source>
</evidence>
<proteinExistence type="predicted"/>
<dbReference type="GO" id="GO:0003700">
    <property type="term" value="F:DNA-binding transcription factor activity"/>
    <property type="evidence" value="ECO:0007669"/>
    <property type="project" value="InterPro"/>
</dbReference>
<dbReference type="InterPro" id="IPR009061">
    <property type="entry name" value="DNA-bd_dom_put_sf"/>
</dbReference>
<dbReference type="OrthoDB" id="9773308at2"/>
<evidence type="ECO:0000256" key="1">
    <source>
        <dbReference type="ARBA" id="ARBA00022491"/>
    </source>
</evidence>
<dbReference type="Proteomes" id="UP000054709">
    <property type="component" value="Unassembled WGS sequence"/>
</dbReference>
<evidence type="ECO:0000256" key="4">
    <source>
        <dbReference type="ARBA" id="ARBA00023163"/>
    </source>
</evidence>
<comment type="caution">
    <text evidence="6">The sequence shown here is derived from an EMBL/GenBank/DDBJ whole genome shotgun (WGS) entry which is preliminary data.</text>
</comment>
<keyword evidence="7" id="KW-1185">Reference proteome</keyword>
<evidence type="ECO:0000313" key="7">
    <source>
        <dbReference type="Proteomes" id="UP000054709"/>
    </source>
</evidence>
<dbReference type="PANTHER" id="PTHR30204:SF69">
    <property type="entry name" value="MERR-FAMILY TRANSCRIPTIONAL REGULATOR"/>
    <property type="match status" value="1"/>
</dbReference>
<dbReference type="PROSITE" id="PS50937">
    <property type="entry name" value="HTH_MERR_2"/>
    <property type="match status" value="1"/>
</dbReference>
<dbReference type="Gene3D" id="1.10.1660.10">
    <property type="match status" value="1"/>
</dbReference>
<dbReference type="SMART" id="SM00422">
    <property type="entry name" value="HTH_MERR"/>
    <property type="match status" value="1"/>
</dbReference>
<keyword evidence="1" id="KW-0678">Repressor</keyword>
<reference evidence="6 7" key="1">
    <citation type="journal article" date="2015" name="Int. Biodeterior. Biodegradation">
        <title>Physiological and genetic screening methods for the isolation of methyl tert-butyl ether-degrading bacteria for bioremediation purposes.</title>
        <authorList>
            <person name="Guisado I.M."/>
            <person name="Purswani J."/>
            <person name="Gonzalez Lopez J."/>
            <person name="Pozo C."/>
        </authorList>
    </citation>
    <scope>NUCLEOTIDE SEQUENCE [LARGE SCALE GENOMIC DNA]</scope>
    <source>
        <strain evidence="6 7">SH7</strain>
    </source>
</reference>
<feature type="domain" description="HTH merR-type" evidence="5">
    <location>
        <begin position="4"/>
        <end position="73"/>
    </location>
</feature>
<keyword evidence="4" id="KW-0804">Transcription</keyword>
<dbReference type="EMBL" id="LCZJ02000025">
    <property type="protein sequence ID" value="KTD85899.1"/>
    <property type="molecule type" value="Genomic_DNA"/>
</dbReference>
<keyword evidence="2" id="KW-0805">Transcription regulation</keyword>
<dbReference type="PANTHER" id="PTHR30204">
    <property type="entry name" value="REDOX-CYCLING DRUG-SENSING TRANSCRIPTIONAL ACTIVATOR SOXR"/>
    <property type="match status" value="1"/>
</dbReference>
<dbReference type="InterPro" id="IPR000551">
    <property type="entry name" value="MerR-type_HTH_dom"/>
</dbReference>
<dbReference type="RefSeq" id="WP_060624173.1">
    <property type="nucleotide sequence ID" value="NZ_LCZJ02000025.1"/>
</dbReference>
<name>A0A0W1AX58_9BACL</name>
<protein>
    <submittedName>
        <fullName evidence="6">Transcriptional regulator</fullName>
    </submittedName>
</protein>
<evidence type="ECO:0000259" key="5">
    <source>
        <dbReference type="PROSITE" id="PS50937"/>
    </source>
</evidence>
<sequence>MNQHITIGELSKLMNVSVHQIRYFEEKEILFPAYTDSNQYRMYGINEIYQLAQILLLRKLNIPVSTINKSMNSFSTNDYHQLMKQSLSKISSEINQLMLLQQFLQKVLKEYEHSDILEDRYHIKQLDTRHLKKWMELQQDESLTARSLYEKKPLLSHLFETDLHYLYDSEQISLCYESIHTPDIILEKGSYLYKSFFVTDDQDIEREIAQLEHYITEHHYTIQGQLILLEKSYLSMFNNDKLHYEIQIKIKHDSDGVA</sequence>
<dbReference type="AlphaFoldDB" id="A0A0W1AX58"/>
<dbReference type="GO" id="GO:0003677">
    <property type="term" value="F:DNA binding"/>
    <property type="evidence" value="ECO:0007669"/>
    <property type="project" value="UniProtKB-KW"/>
</dbReference>